<evidence type="ECO:0000256" key="1">
    <source>
        <dbReference type="SAM" id="MobiDB-lite"/>
    </source>
</evidence>
<organism evidence="2 3">
    <name type="scientific">Alteromonas mediterranea</name>
    <dbReference type="NCBI Taxonomy" id="314275"/>
    <lineage>
        <taxon>Bacteria</taxon>
        <taxon>Pseudomonadati</taxon>
        <taxon>Pseudomonadota</taxon>
        <taxon>Gammaproteobacteria</taxon>
        <taxon>Alteromonadales</taxon>
        <taxon>Alteromonadaceae</taxon>
        <taxon>Alteromonas/Salinimonas group</taxon>
        <taxon>Alteromonas</taxon>
    </lineage>
</organism>
<accession>A0AAC8XP64</accession>
<geneLocation type="plasmid" evidence="2 3">
    <name>pAMEDUM8_300</name>
</geneLocation>
<dbReference type="EMBL" id="CP013929">
    <property type="protein sequence ID" value="AMJ80823.1"/>
    <property type="molecule type" value="Genomic_DNA"/>
</dbReference>
<dbReference type="RefSeq" id="WP_015068643.1">
    <property type="nucleotide sequence ID" value="NZ_CAKMLI010000007.1"/>
</dbReference>
<keyword evidence="2" id="KW-0614">Plasmid</keyword>
<dbReference type="AlphaFoldDB" id="A0AAC8XP64"/>
<proteinExistence type="predicted"/>
<reference evidence="2 3" key="1">
    <citation type="submission" date="2015-12" db="EMBL/GenBank/DDBJ databases">
        <title>Intraspecies pangenome expansion in the marine bacterium Alteromonas.</title>
        <authorList>
            <person name="Lopez-Perez M."/>
            <person name="Rodriguez-Valera F."/>
        </authorList>
    </citation>
    <scope>NUCLEOTIDE SEQUENCE [LARGE SCALE GENOMIC DNA]</scope>
    <source>
        <strain evidence="2 3">UM8</strain>
        <plasmid evidence="2 3">pAMEDUM8_300</plasmid>
    </source>
</reference>
<evidence type="ECO:0000313" key="2">
    <source>
        <dbReference type="EMBL" id="AMJ80823.1"/>
    </source>
</evidence>
<protein>
    <submittedName>
        <fullName evidence="2">Uncharacterized protein</fullName>
    </submittedName>
</protein>
<name>A0AAC8XP64_9ALTE</name>
<sequence length="225" mass="25922">MLKCLTSLFSSKKTANSSDDTSLNTNNNTVANAPVNKTEKTSRFQPKMEISQDLLDEIKNWEIIELPRRIYHGCQSSDTSVDIQKLTLIGNKWFSTSMHYAGSYAWHFMRNANPPANSRYCLKLSSSKVWRGIKRPDDFKDLPNFLSKCFKLSGYNNSFQFQHTLQLHLHELFGRDSDIIGYYWADGGDGNDEICIPECQEYYKVESATLLPDEKEEFDKKFGNK</sequence>
<feature type="compositionally biased region" description="Low complexity" evidence="1">
    <location>
        <begin position="16"/>
        <end position="32"/>
    </location>
</feature>
<evidence type="ECO:0000313" key="3">
    <source>
        <dbReference type="Proteomes" id="UP000061468"/>
    </source>
</evidence>
<gene>
    <name evidence="2" type="ORF">AV942_20800</name>
</gene>
<feature type="region of interest" description="Disordered" evidence="1">
    <location>
        <begin position="13"/>
        <end position="32"/>
    </location>
</feature>
<dbReference type="Proteomes" id="UP000061468">
    <property type="component" value="Plasmid pAMEDUM8_300"/>
</dbReference>